<evidence type="ECO:0000256" key="13">
    <source>
        <dbReference type="ARBA" id="ARBA00071560"/>
    </source>
</evidence>
<evidence type="ECO:0000256" key="3">
    <source>
        <dbReference type="ARBA" id="ARBA00008792"/>
    </source>
</evidence>
<feature type="domain" description="Helicase ATP-binding" evidence="15">
    <location>
        <begin position="59"/>
        <end position="227"/>
    </location>
</feature>
<dbReference type="EC" id="3.6.4.13" evidence="4"/>
<evidence type="ECO:0000313" key="17">
    <source>
        <dbReference type="Ensembl" id="ENSNMLP00000023106.1"/>
    </source>
</evidence>
<dbReference type="PROSITE" id="PS00690">
    <property type="entry name" value="DEAH_ATP_HELICASE"/>
    <property type="match status" value="1"/>
</dbReference>
<evidence type="ECO:0000313" key="18">
    <source>
        <dbReference type="Proteomes" id="UP000694523"/>
    </source>
</evidence>
<dbReference type="FunFam" id="3.40.50.300:FF:000145">
    <property type="entry name" value="probable ATP-dependent RNA helicase DHX40"/>
    <property type="match status" value="1"/>
</dbReference>
<keyword evidence="10" id="KW-0539">Nucleus</keyword>
<dbReference type="GO" id="GO:0003725">
    <property type="term" value="F:double-stranded RNA binding"/>
    <property type="evidence" value="ECO:0007669"/>
    <property type="project" value="UniProtKB-ARBA"/>
</dbReference>
<dbReference type="Pfam" id="PF00270">
    <property type="entry name" value="DEAD"/>
    <property type="match status" value="1"/>
</dbReference>
<keyword evidence="9" id="KW-0963">Cytoplasm</keyword>
<dbReference type="InterPro" id="IPR011545">
    <property type="entry name" value="DEAD/DEAH_box_helicase_dom"/>
</dbReference>
<dbReference type="GO" id="GO:0005730">
    <property type="term" value="C:nucleolus"/>
    <property type="evidence" value="ECO:0007669"/>
    <property type="project" value="UniProtKB-SubCell"/>
</dbReference>
<dbReference type="SMART" id="SM00487">
    <property type="entry name" value="DEXDc"/>
    <property type="match status" value="1"/>
</dbReference>
<dbReference type="InterPro" id="IPR048333">
    <property type="entry name" value="HA2_WH"/>
</dbReference>
<accession>A0A8C6TP97</accession>
<comment type="catalytic activity">
    <reaction evidence="11">
        <text>ATP + H2O = ADP + phosphate + H(+)</text>
        <dbReference type="Rhea" id="RHEA:13065"/>
        <dbReference type="ChEBI" id="CHEBI:15377"/>
        <dbReference type="ChEBI" id="CHEBI:15378"/>
        <dbReference type="ChEBI" id="CHEBI:30616"/>
        <dbReference type="ChEBI" id="CHEBI:43474"/>
        <dbReference type="ChEBI" id="CHEBI:456216"/>
        <dbReference type="EC" id="3.6.4.13"/>
    </reaction>
</comment>
<dbReference type="Pfam" id="PF04408">
    <property type="entry name" value="WHD_HA2"/>
    <property type="match status" value="1"/>
</dbReference>
<reference evidence="17" key="2">
    <citation type="submission" date="2025-09" db="UniProtKB">
        <authorList>
            <consortium name="Ensembl"/>
        </authorList>
    </citation>
    <scope>IDENTIFICATION</scope>
</reference>
<protein>
    <recommendedName>
        <fullName evidence="13">ATP-dependent RNA helicase DHX33</fullName>
        <ecNumber evidence="4">3.6.4.13</ecNumber>
    </recommendedName>
    <alternativeName>
        <fullName evidence="14">DEAH box protein 33</fullName>
    </alternativeName>
</protein>
<dbReference type="Pfam" id="PF00271">
    <property type="entry name" value="Helicase_C"/>
    <property type="match status" value="1"/>
</dbReference>
<dbReference type="FunFam" id="1.20.120.1080:FF:000037">
    <property type="entry name" value="ATP-dependent RNA helicase DHX33"/>
    <property type="match status" value="1"/>
</dbReference>
<dbReference type="Gene3D" id="1.20.120.1080">
    <property type="match status" value="1"/>
</dbReference>
<dbReference type="GO" id="GO:0045943">
    <property type="term" value="P:positive regulation of transcription by RNA polymerase I"/>
    <property type="evidence" value="ECO:0007669"/>
    <property type="project" value="UniProtKB-ARBA"/>
</dbReference>
<dbReference type="InterPro" id="IPR007502">
    <property type="entry name" value="Helicase-assoc_dom"/>
</dbReference>
<dbReference type="InterPro" id="IPR027417">
    <property type="entry name" value="P-loop_NTPase"/>
</dbReference>
<evidence type="ECO:0000256" key="7">
    <source>
        <dbReference type="ARBA" id="ARBA00022806"/>
    </source>
</evidence>
<evidence type="ECO:0000256" key="12">
    <source>
        <dbReference type="ARBA" id="ARBA00056853"/>
    </source>
</evidence>
<dbReference type="SMART" id="SM00490">
    <property type="entry name" value="HELICc"/>
    <property type="match status" value="1"/>
</dbReference>
<evidence type="ECO:0000256" key="10">
    <source>
        <dbReference type="ARBA" id="ARBA00023242"/>
    </source>
</evidence>
<dbReference type="GO" id="GO:0005524">
    <property type="term" value="F:ATP binding"/>
    <property type="evidence" value="ECO:0007669"/>
    <property type="project" value="UniProtKB-KW"/>
</dbReference>
<evidence type="ECO:0000256" key="11">
    <source>
        <dbReference type="ARBA" id="ARBA00047984"/>
    </source>
</evidence>
<dbReference type="Proteomes" id="UP000694523">
    <property type="component" value="Unplaced"/>
</dbReference>
<sequence length="686" mass="76579">MPHDPDPPPAKKFKPGSVLLSLNYKKKPGMLLPRKGNASTPIEVQRKQLPIYQAKPQLLNQLRQLNNAILIGETGSGKTTQIPQYLYEAGIGRQGIIAITQPRRVAAISLAGRVADEKRTQLGKLVGYTVRFEDITSSETKLRFMTDGMLLREAIGDPLLLRYSVVILDEAHERTVHTDVLFGVVKIAQRRRKELNKIPLKVLVMSATMDVDLFSEYFNKSPVLYLEGRQHPIQIYYTKQPQSDYLQAALVTIFQIHQVEAPSSHDILVFMTGQEEIEALARTCRDIAKHLPDSCGPMVVIPLYASLPPVQQLRVFQPAPKGSRKVILSTNIAETSVTISGIKFVVDTGMVKAKRFNPDSGLEVLAVQRVSKAQAWQRAGRAGREDSGCCYRLYTEDEFDNLIPMTVPEIQRCNLAGVMLQLMALGIPDVTNFDFMSKPSPEAVSSAMEHLELLGAVQKKDGAVVLTALGKKMASFPLEPRYAKTILLSPEFSCSEEVISIVSLLSVDTVLYNPPARRDEVQAARKKFISSEGDHITLLHIYRAFKKVSGNKVSEDWCRENFVNSRNMSLVKEVQAQLKEICLKLNLKLESCGANTENVRRCLAHGMFVNAAELQPDGTYLALDTHQPVAIHPSSVLFQAKPAYVVFNELLHTSRCYMRDLCLVDADWLLDAAPEYFGRKLHLTKS</sequence>
<dbReference type="SUPFAM" id="SSF52540">
    <property type="entry name" value="P-loop containing nucleoside triphosphate hydrolases"/>
    <property type="match status" value="1"/>
</dbReference>
<dbReference type="Gene3D" id="3.40.50.300">
    <property type="entry name" value="P-loop containing nucleotide triphosphate hydrolases"/>
    <property type="match status" value="2"/>
</dbReference>
<dbReference type="GO" id="GO:0000182">
    <property type="term" value="F:rDNA binding"/>
    <property type="evidence" value="ECO:0007669"/>
    <property type="project" value="UniProtKB-ARBA"/>
</dbReference>
<evidence type="ECO:0000256" key="2">
    <source>
        <dbReference type="ARBA" id="ARBA00004604"/>
    </source>
</evidence>
<dbReference type="PANTHER" id="PTHR18934">
    <property type="entry name" value="ATP-DEPENDENT RNA HELICASE"/>
    <property type="match status" value="1"/>
</dbReference>
<proteinExistence type="inferred from homology"/>
<evidence type="ECO:0000256" key="1">
    <source>
        <dbReference type="ARBA" id="ARBA00004110"/>
    </source>
</evidence>
<dbReference type="PROSITE" id="PS51194">
    <property type="entry name" value="HELICASE_CTER"/>
    <property type="match status" value="1"/>
</dbReference>
<evidence type="ECO:0000256" key="8">
    <source>
        <dbReference type="ARBA" id="ARBA00022840"/>
    </source>
</evidence>
<comment type="similarity">
    <text evidence="3">Belongs to the DEAD box helicase family. DEAH subfamily.</text>
</comment>
<dbReference type="InterPro" id="IPR001650">
    <property type="entry name" value="Helicase_C-like"/>
</dbReference>
<evidence type="ECO:0000259" key="15">
    <source>
        <dbReference type="PROSITE" id="PS51192"/>
    </source>
</evidence>
<dbReference type="GO" id="GO:0061702">
    <property type="term" value="C:canonical inflammasome complex"/>
    <property type="evidence" value="ECO:0007669"/>
    <property type="project" value="UniProtKB-SubCell"/>
</dbReference>
<dbReference type="InterPro" id="IPR002464">
    <property type="entry name" value="DNA/RNA_helicase_DEAH_CS"/>
</dbReference>
<dbReference type="GO" id="GO:0003724">
    <property type="term" value="F:RNA helicase activity"/>
    <property type="evidence" value="ECO:0007669"/>
    <property type="project" value="UniProtKB-EC"/>
</dbReference>
<dbReference type="InterPro" id="IPR014001">
    <property type="entry name" value="Helicase_ATP-bd"/>
</dbReference>
<comment type="subcellular location">
    <subcellularLocation>
        <location evidence="1">Inflammasome</location>
    </subcellularLocation>
    <subcellularLocation>
        <location evidence="2">Nucleus</location>
        <location evidence="2">Nucleolus</location>
    </subcellularLocation>
</comment>
<keyword evidence="7" id="KW-0347">Helicase</keyword>
<dbReference type="FunFam" id="3.40.50.300:FF:000750">
    <property type="entry name" value="Putative ATP-dependent RNA helicase DHX33"/>
    <property type="match status" value="1"/>
</dbReference>
<keyword evidence="18" id="KW-1185">Reference proteome</keyword>
<dbReference type="Ensembl" id="ENSNMLT00000025863.1">
    <property type="protein sequence ID" value="ENSNMLP00000023106.1"/>
    <property type="gene ID" value="ENSNMLG00000014892.1"/>
</dbReference>
<dbReference type="GO" id="GO:0016787">
    <property type="term" value="F:hydrolase activity"/>
    <property type="evidence" value="ECO:0007669"/>
    <property type="project" value="UniProtKB-KW"/>
</dbReference>
<dbReference type="SMART" id="SM00847">
    <property type="entry name" value="HA2"/>
    <property type="match status" value="1"/>
</dbReference>
<name>A0A8C6TP97_9GOBI</name>
<dbReference type="PANTHER" id="PTHR18934:SF118">
    <property type="entry name" value="ATP-DEPENDENT RNA HELICASE DHX33"/>
    <property type="match status" value="1"/>
</dbReference>
<dbReference type="CDD" id="cd17978">
    <property type="entry name" value="DEXHc_DHX33"/>
    <property type="match status" value="1"/>
</dbReference>
<evidence type="ECO:0000256" key="14">
    <source>
        <dbReference type="ARBA" id="ARBA00083359"/>
    </source>
</evidence>
<dbReference type="Pfam" id="PF07717">
    <property type="entry name" value="OB_NTP_bind"/>
    <property type="match status" value="1"/>
</dbReference>
<evidence type="ECO:0000259" key="16">
    <source>
        <dbReference type="PROSITE" id="PS51194"/>
    </source>
</evidence>
<evidence type="ECO:0000256" key="6">
    <source>
        <dbReference type="ARBA" id="ARBA00022801"/>
    </source>
</evidence>
<evidence type="ECO:0000256" key="9">
    <source>
        <dbReference type="ARBA" id="ARBA00023233"/>
    </source>
</evidence>
<dbReference type="CDD" id="cd18791">
    <property type="entry name" value="SF2_C_RHA"/>
    <property type="match status" value="1"/>
</dbReference>
<dbReference type="AlphaFoldDB" id="A0A8C6TP97"/>
<evidence type="ECO:0000256" key="4">
    <source>
        <dbReference type="ARBA" id="ARBA00012552"/>
    </source>
</evidence>
<keyword evidence="9" id="KW-1271">Inflammasome</keyword>
<dbReference type="InterPro" id="IPR011709">
    <property type="entry name" value="DEAD-box_helicase_OB_fold"/>
</dbReference>
<feature type="domain" description="Helicase C-terminal" evidence="16">
    <location>
        <begin position="245"/>
        <end position="426"/>
    </location>
</feature>
<dbReference type="Pfam" id="PF21010">
    <property type="entry name" value="HA2_C"/>
    <property type="match status" value="1"/>
</dbReference>
<reference evidence="17" key="1">
    <citation type="submission" date="2025-08" db="UniProtKB">
        <authorList>
            <consortium name="Ensembl"/>
        </authorList>
    </citation>
    <scope>IDENTIFICATION</scope>
</reference>
<comment type="function">
    <text evidence="12">Implicated in nucleolar organization, ribosome biogenesis, protein synthesis and cytoplasmic dsRNA sensing. Stimulates RNA polymerase I transcription of the 47S precursor rRNA. Associates with ribosomal DNA (rDNA) loci where it is involved in POLR1A recruitment. In the cytoplasm, promotes elongation-competent 80S ribosome assembly at the late stage of mRNA translation initiation. Senses cytosolic dsRNA mediating NLRP3 inflammasome formation in macrophages and type I interferon production in myeloid dendritic cells. Required for NLRP3 activation induced by viral dsRNA and bacterial RNA. In dendritic cells, required for induction of type I interferon production induced by cytoplasmic dsRNA via the activation of MAPK and NF-kappa-B signaling pathways.</text>
</comment>
<keyword evidence="8" id="KW-0067">ATP-binding</keyword>
<keyword evidence="5" id="KW-0547">Nucleotide-binding</keyword>
<organism evidence="17 18">
    <name type="scientific">Neogobius melanostomus</name>
    <name type="common">round goby</name>
    <dbReference type="NCBI Taxonomy" id="47308"/>
    <lineage>
        <taxon>Eukaryota</taxon>
        <taxon>Metazoa</taxon>
        <taxon>Chordata</taxon>
        <taxon>Craniata</taxon>
        <taxon>Vertebrata</taxon>
        <taxon>Euteleostomi</taxon>
        <taxon>Actinopterygii</taxon>
        <taxon>Neopterygii</taxon>
        <taxon>Teleostei</taxon>
        <taxon>Neoteleostei</taxon>
        <taxon>Acanthomorphata</taxon>
        <taxon>Gobiaria</taxon>
        <taxon>Gobiiformes</taxon>
        <taxon>Gobioidei</taxon>
        <taxon>Gobiidae</taxon>
        <taxon>Benthophilinae</taxon>
        <taxon>Neogobiini</taxon>
        <taxon>Neogobius</taxon>
    </lineage>
</organism>
<keyword evidence="6" id="KW-0378">Hydrolase</keyword>
<dbReference type="PROSITE" id="PS51192">
    <property type="entry name" value="HELICASE_ATP_BIND_1"/>
    <property type="match status" value="1"/>
</dbReference>
<evidence type="ECO:0000256" key="5">
    <source>
        <dbReference type="ARBA" id="ARBA00022741"/>
    </source>
</evidence>